<dbReference type="AlphaFoldDB" id="A0A1E3AK80"/>
<dbReference type="Pfam" id="PF22381">
    <property type="entry name" value="Staph_reg_Sar_Rot"/>
    <property type="match status" value="1"/>
</dbReference>
<reference evidence="9 10" key="1">
    <citation type="submission" date="2016-07" db="EMBL/GenBank/DDBJ databases">
        <title>Characterization of isolates of Eisenbergiella tayi derived from blood cultures, using whole genome sequencing.</title>
        <authorList>
            <person name="Burdz T."/>
            <person name="Wiebe D."/>
            <person name="Huynh C."/>
            <person name="Bernard K."/>
        </authorList>
    </citation>
    <scope>NUCLEOTIDE SEQUENCE [LARGE SCALE GENOMIC DNA]</scope>
    <source>
        <strain evidence="9 10">NML 120489</strain>
    </source>
</reference>
<evidence type="ECO:0000256" key="4">
    <source>
        <dbReference type="ARBA" id="ARBA00023163"/>
    </source>
</evidence>
<dbReference type="Proteomes" id="UP000095003">
    <property type="component" value="Unassembled WGS sequence"/>
</dbReference>
<evidence type="ECO:0000256" key="2">
    <source>
        <dbReference type="ARBA" id="ARBA00023015"/>
    </source>
</evidence>
<comment type="similarity">
    <text evidence="5">Belongs to the SarZ family.</text>
</comment>
<dbReference type="PATRIC" id="fig|1432052.3.peg.5444"/>
<evidence type="ECO:0000313" key="9">
    <source>
        <dbReference type="EMBL" id="ODM09168.1"/>
    </source>
</evidence>
<dbReference type="SMART" id="SM00347">
    <property type="entry name" value="HTH_MARR"/>
    <property type="match status" value="1"/>
</dbReference>
<dbReference type="InterPro" id="IPR000835">
    <property type="entry name" value="HTH_MarR-typ"/>
</dbReference>
<dbReference type="PANTHER" id="PTHR42756">
    <property type="entry name" value="TRANSCRIPTIONAL REGULATOR, MARR"/>
    <property type="match status" value="1"/>
</dbReference>
<comment type="subcellular location">
    <subcellularLocation>
        <location evidence="1">Cytoplasm</location>
    </subcellularLocation>
</comment>
<keyword evidence="3" id="KW-0238">DNA-binding</keyword>
<dbReference type="SUPFAM" id="SSF46785">
    <property type="entry name" value="Winged helix' DNA-binding domain"/>
    <property type="match status" value="1"/>
</dbReference>
<dbReference type="InterPro" id="IPR055166">
    <property type="entry name" value="Transc_reg_Sar_Rot_HTH"/>
</dbReference>
<sequence length="169" mass="18886">MIVVRMTDKEVLLQAKEEAPLDINETLNELLVKLFRSINAIEEQAIRTEEYKDMTTNDMHVIEAIGTGAARNMTSVAKALAVTTGTLTISVNSLVKKGYVDRVRSEEDRRVVLISLTAKGKKAFAHHKRFHDEMIQMVLEGLSEDEQAVLEKSLGNLLGFFQGIQNGKK</sequence>
<dbReference type="GO" id="GO:0005737">
    <property type="term" value="C:cytoplasm"/>
    <property type="evidence" value="ECO:0007669"/>
    <property type="project" value="UniProtKB-SubCell"/>
</dbReference>
<keyword evidence="2" id="KW-0805">Transcription regulation</keyword>
<dbReference type="PROSITE" id="PS50995">
    <property type="entry name" value="HTH_MARR_2"/>
    <property type="match status" value="1"/>
</dbReference>
<dbReference type="InterPro" id="IPR036390">
    <property type="entry name" value="WH_DNA-bd_sf"/>
</dbReference>
<feature type="domain" description="HTH marR-type" evidence="8">
    <location>
        <begin position="24"/>
        <end position="159"/>
    </location>
</feature>
<evidence type="ECO:0000256" key="5">
    <source>
        <dbReference type="ARBA" id="ARBA00046337"/>
    </source>
</evidence>
<evidence type="ECO:0000313" key="10">
    <source>
        <dbReference type="Proteomes" id="UP000095003"/>
    </source>
</evidence>
<dbReference type="EMBL" id="MCGI01000005">
    <property type="protein sequence ID" value="ODM09168.1"/>
    <property type="molecule type" value="Genomic_DNA"/>
</dbReference>
<dbReference type="GO" id="GO:0003677">
    <property type="term" value="F:DNA binding"/>
    <property type="evidence" value="ECO:0007669"/>
    <property type="project" value="UniProtKB-KW"/>
</dbReference>
<evidence type="ECO:0000259" key="8">
    <source>
        <dbReference type="PROSITE" id="PS50995"/>
    </source>
</evidence>
<organism evidence="9 10">
    <name type="scientific">Eisenbergiella tayi</name>
    <dbReference type="NCBI Taxonomy" id="1432052"/>
    <lineage>
        <taxon>Bacteria</taxon>
        <taxon>Bacillati</taxon>
        <taxon>Bacillota</taxon>
        <taxon>Clostridia</taxon>
        <taxon>Lachnospirales</taxon>
        <taxon>Lachnospiraceae</taxon>
        <taxon>Eisenbergiella</taxon>
    </lineage>
</organism>
<evidence type="ECO:0000256" key="7">
    <source>
        <dbReference type="ARBA" id="ARBA00047207"/>
    </source>
</evidence>
<dbReference type="InterPro" id="IPR036388">
    <property type="entry name" value="WH-like_DNA-bd_sf"/>
</dbReference>
<comment type="caution">
    <text evidence="9">The sequence shown here is derived from an EMBL/GenBank/DDBJ whole genome shotgun (WGS) entry which is preliminary data.</text>
</comment>
<dbReference type="PANTHER" id="PTHR42756:SF1">
    <property type="entry name" value="TRANSCRIPTIONAL REPRESSOR OF EMRAB OPERON"/>
    <property type="match status" value="1"/>
</dbReference>
<dbReference type="GO" id="GO:0003700">
    <property type="term" value="F:DNA-binding transcription factor activity"/>
    <property type="evidence" value="ECO:0007669"/>
    <property type="project" value="InterPro"/>
</dbReference>
<keyword evidence="4" id="KW-0804">Transcription</keyword>
<dbReference type="PRINTS" id="PR00598">
    <property type="entry name" value="HTHMARR"/>
</dbReference>
<evidence type="ECO:0000256" key="6">
    <source>
        <dbReference type="ARBA" id="ARBA00047188"/>
    </source>
</evidence>
<dbReference type="Gene3D" id="1.10.10.10">
    <property type="entry name" value="Winged helix-like DNA-binding domain superfamily/Winged helix DNA-binding domain"/>
    <property type="match status" value="1"/>
</dbReference>
<evidence type="ECO:0000256" key="1">
    <source>
        <dbReference type="ARBA" id="ARBA00004496"/>
    </source>
</evidence>
<gene>
    <name evidence="9" type="primary">marR_1</name>
    <name evidence="9" type="ORF">BEH84_04918</name>
</gene>
<proteinExistence type="inferred from homology"/>
<accession>A0A1E3AK80</accession>
<evidence type="ECO:0000256" key="3">
    <source>
        <dbReference type="ARBA" id="ARBA00023125"/>
    </source>
</evidence>
<name>A0A1E3AK80_9FIRM</name>
<protein>
    <recommendedName>
        <fullName evidence="6">HTH-type transcriptional regulator SarZ</fullName>
    </recommendedName>
    <alternativeName>
        <fullName evidence="7">Staphylococcal accessory regulator Z</fullName>
    </alternativeName>
</protein>